<reference evidence="1" key="1">
    <citation type="journal article" date="2022" name="bioRxiv">
        <title>Sequencing and chromosome-scale assembly of the giantPleurodeles waltlgenome.</title>
        <authorList>
            <person name="Brown T."/>
            <person name="Elewa A."/>
            <person name="Iarovenko S."/>
            <person name="Subramanian E."/>
            <person name="Araus A.J."/>
            <person name="Petzold A."/>
            <person name="Susuki M."/>
            <person name="Suzuki K.-i.T."/>
            <person name="Hayashi T."/>
            <person name="Toyoda A."/>
            <person name="Oliveira C."/>
            <person name="Osipova E."/>
            <person name="Leigh N.D."/>
            <person name="Simon A."/>
            <person name="Yun M.H."/>
        </authorList>
    </citation>
    <scope>NUCLEOTIDE SEQUENCE</scope>
    <source>
        <strain evidence="1">20211129_DDA</strain>
        <tissue evidence="1">Liver</tissue>
    </source>
</reference>
<dbReference type="Proteomes" id="UP001066276">
    <property type="component" value="Chromosome 9"/>
</dbReference>
<evidence type="ECO:0000313" key="1">
    <source>
        <dbReference type="EMBL" id="KAJ1109156.1"/>
    </source>
</evidence>
<gene>
    <name evidence="1" type="ORF">NDU88_006520</name>
</gene>
<dbReference type="AlphaFoldDB" id="A0AAV7MZG7"/>
<comment type="caution">
    <text evidence="1">The sequence shown here is derived from an EMBL/GenBank/DDBJ whole genome shotgun (WGS) entry which is preliminary data.</text>
</comment>
<name>A0AAV7MZG7_PLEWA</name>
<accession>A0AAV7MZG7</accession>
<keyword evidence="2" id="KW-1185">Reference proteome</keyword>
<proteinExistence type="predicted"/>
<organism evidence="1 2">
    <name type="scientific">Pleurodeles waltl</name>
    <name type="common">Iberian ribbed newt</name>
    <dbReference type="NCBI Taxonomy" id="8319"/>
    <lineage>
        <taxon>Eukaryota</taxon>
        <taxon>Metazoa</taxon>
        <taxon>Chordata</taxon>
        <taxon>Craniata</taxon>
        <taxon>Vertebrata</taxon>
        <taxon>Euteleostomi</taxon>
        <taxon>Amphibia</taxon>
        <taxon>Batrachia</taxon>
        <taxon>Caudata</taxon>
        <taxon>Salamandroidea</taxon>
        <taxon>Salamandridae</taxon>
        <taxon>Pleurodelinae</taxon>
        <taxon>Pleurodeles</taxon>
    </lineage>
</organism>
<sequence length="150" mass="16608">MWHSGRAAEWSAAAWSSRVEAGAEAGIRRFGNSSSFSSHPGSWPCGLVEVTAWGSRCRVEPTAKPACLASPRRVNLAVCDYSVVLPPGSGMKDDLMETCFCVTVYYLDVLQEETHNELLYQCSDAPTAMYHSITRYLLKIVQLKRPLYEG</sequence>
<protein>
    <submittedName>
        <fullName evidence="1">Uncharacterized protein</fullName>
    </submittedName>
</protein>
<dbReference type="EMBL" id="JANPWB010000013">
    <property type="protein sequence ID" value="KAJ1109156.1"/>
    <property type="molecule type" value="Genomic_DNA"/>
</dbReference>
<evidence type="ECO:0000313" key="2">
    <source>
        <dbReference type="Proteomes" id="UP001066276"/>
    </source>
</evidence>